<dbReference type="KEGG" id="ome:OLMES_5403"/>
<dbReference type="AlphaFoldDB" id="A0A1Y0IIX1"/>
<dbReference type="InterPro" id="IPR001789">
    <property type="entry name" value="Sig_transdc_resp-reg_receiver"/>
</dbReference>
<sequence>MVSMKRTLDEKMMVRAVNDVIPVVNIVLCEDSLADATLFKRAIARSGLRHRICHVSDQAAMEREISQRKPDIVVSDYHIPGYNVRSAVNSVKKLSPETPFVVISGMAKYSEVKDLLQIGVKDIISKSAHTALLPMLCRELLSMHEASEPETSESDAQISDNLA</sequence>
<evidence type="ECO:0000259" key="2">
    <source>
        <dbReference type="PROSITE" id="PS50110"/>
    </source>
</evidence>
<dbReference type="CDD" id="cd00156">
    <property type="entry name" value="REC"/>
    <property type="match status" value="1"/>
</dbReference>
<protein>
    <recommendedName>
        <fullName evidence="2">Response regulatory domain-containing protein</fullName>
    </recommendedName>
</protein>
<evidence type="ECO:0000256" key="1">
    <source>
        <dbReference type="PROSITE-ProRule" id="PRU00169"/>
    </source>
</evidence>
<dbReference type="Proteomes" id="UP000196027">
    <property type="component" value="Chromosome"/>
</dbReference>
<evidence type="ECO:0000313" key="4">
    <source>
        <dbReference type="Proteomes" id="UP000196027"/>
    </source>
</evidence>
<accession>A0A1Y0IIX1</accession>
<dbReference type="Gene3D" id="3.40.50.2300">
    <property type="match status" value="1"/>
</dbReference>
<dbReference type="Pfam" id="PF00072">
    <property type="entry name" value="Response_reg"/>
    <property type="match status" value="1"/>
</dbReference>
<dbReference type="PROSITE" id="PS50110">
    <property type="entry name" value="RESPONSE_REGULATORY"/>
    <property type="match status" value="1"/>
</dbReference>
<dbReference type="InterPro" id="IPR011006">
    <property type="entry name" value="CheY-like_superfamily"/>
</dbReference>
<dbReference type="EMBL" id="CP021425">
    <property type="protein sequence ID" value="ARU59383.1"/>
    <property type="molecule type" value="Genomic_DNA"/>
</dbReference>
<proteinExistence type="predicted"/>
<dbReference type="SUPFAM" id="SSF52172">
    <property type="entry name" value="CheY-like"/>
    <property type="match status" value="1"/>
</dbReference>
<gene>
    <name evidence="3" type="ORF">OLMES_5403</name>
</gene>
<reference evidence="3 4" key="1">
    <citation type="submission" date="2017-05" db="EMBL/GenBank/DDBJ databases">
        <title>Genomic insights into alkan degradation activity of Oleiphilus messinensis.</title>
        <authorList>
            <person name="Kozyavkin S.A."/>
            <person name="Slesarev A.I."/>
            <person name="Golyshin P.N."/>
            <person name="Korzhenkov A."/>
            <person name="Golyshina O.N."/>
            <person name="Toshchakov S.V."/>
        </authorList>
    </citation>
    <scope>NUCLEOTIDE SEQUENCE [LARGE SCALE GENOMIC DNA]</scope>
    <source>
        <strain evidence="3 4">ME102</strain>
    </source>
</reference>
<keyword evidence="4" id="KW-1185">Reference proteome</keyword>
<dbReference type="GO" id="GO:0000160">
    <property type="term" value="P:phosphorelay signal transduction system"/>
    <property type="evidence" value="ECO:0007669"/>
    <property type="project" value="InterPro"/>
</dbReference>
<organism evidence="3 4">
    <name type="scientific">Oleiphilus messinensis</name>
    <dbReference type="NCBI Taxonomy" id="141451"/>
    <lineage>
        <taxon>Bacteria</taxon>
        <taxon>Pseudomonadati</taxon>
        <taxon>Pseudomonadota</taxon>
        <taxon>Gammaproteobacteria</taxon>
        <taxon>Oceanospirillales</taxon>
        <taxon>Oleiphilaceae</taxon>
        <taxon>Oleiphilus</taxon>
    </lineage>
</organism>
<dbReference type="RefSeq" id="WP_087464063.1">
    <property type="nucleotide sequence ID" value="NZ_CP021425.1"/>
</dbReference>
<dbReference type="OrthoDB" id="9776727at2"/>
<feature type="modified residue" description="4-aspartylphosphate" evidence="1">
    <location>
        <position position="76"/>
    </location>
</feature>
<dbReference type="SMART" id="SM00448">
    <property type="entry name" value="REC"/>
    <property type="match status" value="1"/>
</dbReference>
<feature type="domain" description="Response regulatory" evidence="2">
    <location>
        <begin position="25"/>
        <end position="141"/>
    </location>
</feature>
<keyword evidence="1" id="KW-0597">Phosphoprotein</keyword>
<evidence type="ECO:0000313" key="3">
    <source>
        <dbReference type="EMBL" id="ARU59383.1"/>
    </source>
</evidence>
<name>A0A1Y0IIX1_9GAMM</name>